<proteinExistence type="inferred from homology"/>
<evidence type="ECO:0000256" key="8">
    <source>
        <dbReference type="ARBA" id="ARBA00023170"/>
    </source>
</evidence>
<dbReference type="PROSITE" id="PS50262">
    <property type="entry name" value="G_PROTEIN_RECEP_F1_2"/>
    <property type="match status" value="1"/>
</dbReference>
<comment type="similarity">
    <text evidence="13">Belongs to the G-protein coupled receptor 1 family.</text>
</comment>
<dbReference type="PRINTS" id="PR01157">
    <property type="entry name" value="P2YPURNOCPTR"/>
</dbReference>
<feature type="transmembrane region" description="Helical" evidence="14">
    <location>
        <begin position="124"/>
        <end position="141"/>
    </location>
</feature>
<evidence type="ECO:0000259" key="15">
    <source>
        <dbReference type="PROSITE" id="PS50262"/>
    </source>
</evidence>
<protein>
    <recommendedName>
        <fullName evidence="11">Probable G-protein coupled receptor 34</fullName>
    </recommendedName>
</protein>
<sequence>IAAPSADLPTIIPHKEEFCSNQTNLTMNASETHNASCPSDGNSLSLTLIVFYSIIFVFGLAGNGIALFAFLRIHQKRNSIQVYLLNVAIADLLLIFCLPFRILYHVNKSTWMFGRILCKIVGTLFYMNMYISIVLLGLISLDRYIKINKSVRRTTMLTTTRSVQICCTVWAIALTGFVVVVAPTFFKSEDSNCTQCFHYRSKQNAKTEAILNYITVIIFWIVFFLLILSYVKIAKNLLKISRRRANFPNAVKYTKTARNSFIILIIFTVCFVPYHVFRFVYITSQLQTLSYYWQEIIHTCNEVMLVFSSFNSCLDPVMYFLMSRSVRKTVLEIICRKLHRDSSLNQESTSDVRLGQYTHERLSTTTPQPSNIRKKSMV</sequence>
<evidence type="ECO:0000256" key="4">
    <source>
        <dbReference type="ARBA" id="ARBA00022989"/>
    </source>
</evidence>
<evidence type="ECO:0000256" key="9">
    <source>
        <dbReference type="ARBA" id="ARBA00023180"/>
    </source>
</evidence>
<evidence type="ECO:0000313" key="17">
    <source>
        <dbReference type="Proteomes" id="UP000521578"/>
    </source>
</evidence>
<dbReference type="SUPFAM" id="SSF81321">
    <property type="entry name" value="Family A G protein-coupled receptor-like"/>
    <property type="match status" value="1"/>
</dbReference>
<dbReference type="GO" id="GO:0005886">
    <property type="term" value="C:plasma membrane"/>
    <property type="evidence" value="ECO:0007669"/>
    <property type="project" value="UniProtKB-SubCell"/>
</dbReference>
<keyword evidence="3 13" id="KW-0812">Transmembrane</keyword>
<dbReference type="FunFam" id="1.20.1070.10:FF:000150">
    <property type="entry name" value="probable G-protein coupled receptor 34"/>
    <property type="match status" value="1"/>
</dbReference>
<evidence type="ECO:0000256" key="1">
    <source>
        <dbReference type="ARBA" id="ARBA00004651"/>
    </source>
</evidence>
<dbReference type="PANTHER" id="PTHR24233">
    <property type="entry name" value="P2Y PURINOCEPTOR-RELATED G-PROTEIN COUPLED RECEPTOR"/>
    <property type="match status" value="1"/>
</dbReference>
<evidence type="ECO:0000256" key="5">
    <source>
        <dbReference type="ARBA" id="ARBA00023040"/>
    </source>
</evidence>
<dbReference type="InterPro" id="IPR017452">
    <property type="entry name" value="GPCR_Rhodpsn_7TM"/>
</dbReference>
<feature type="transmembrane region" description="Helical" evidence="14">
    <location>
        <begin position="162"/>
        <end position="182"/>
    </location>
</feature>
<name>A0AA97NAT7_9PASS</name>
<reference evidence="16" key="1">
    <citation type="submission" date="2022-12" db="EMBL/GenBank/DDBJ databases">
        <title>Bird 10,000 Genomes (B10K) Project - Family phase.</title>
        <authorList>
            <person name="Zhang G."/>
        </authorList>
    </citation>
    <scope>NUCLEOTIDE SEQUENCE</scope>
    <source>
        <strain evidence="16">B10K-CU-030-46</strain>
        <tissue evidence="16">Muscle</tissue>
    </source>
</reference>
<evidence type="ECO:0000256" key="12">
    <source>
        <dbReference type="ARBA" id="ARBA00045234"/>
    </source>
</evidence>
<keyword evidence="6 14" id="KW-0472">Membrane</keyword>
<comment type="function">
    <text evidence="12">G-protein-coupled receptor of lysophosphatidylserine (LysoPS) that plays different roles in immune response. Acts a damage-sensing receptor that triggers tissue repair upon recognition of dying neutrophils. Mechanistically, apoptotic neutrophils release lysophosphatydilserine that are recognized by type 3 innate lymphoid cells (ILC3s) via GPR34, which activates downstream PI3K-AKT and RAS-ERK signaling pathways leading to STAT3 activation and IL-22 production. Plays an important role in microglial function, controlling morphology and phagocytosis.</text>
</comment>
<keyword evidence="2" id="KW-1003">Cell membrane</keyword>
<keyword evidence="7" id="KW-1015">Disulfide bond</keyword>
<dbReference type="PRINTS" id="PR00237">
    <property type="entry name" value="GPCRRHODOPSN"/>
</dbReference>
<dbReference type="Pfam" id="PF00001">
    <property type="entry name" value="7tm_1"/>
    <property type="match status" value="1"/>
</dbReference>
<evidence type="ECO:0000256" key="13">
    <source>
        <dbReference type="RuleBase" id="RU000688"/>
    </source>
</evidence>
<evidence type="ECO:0000256" key="7">
    <source>
        <dbReference type="ARBA" id="ARBA00023157"/>
    </source>
</evidence>
<keyword evidence="8 13" id="KW-0675">Receptor</keyword>
<comment type="caution">
    <text evidence="16">The sequence shown here is derived from an EMBL/GenBank/DDBJ whole genome shotgun (WGS) entry which is preliminary data.</text>
</comment>
<dbReference type="EMBL" id="VWPS01000476">
    <property type="protein sequence ID" value="NXE97371.1"/>
    <property type="molecule type" value="Genomic_DNA"/>
</dbReference>
<keyword evidence="9" id="KW-0325">Glycoprotein</keyword>
<evidence type="ECO:0000256" key="3">
    <source>
        <dbReference type="ARBA" id="ARBA00022692"/>
    </source>
</evidence>
<dbReference type="Gene3D" id="1.20.1070.10">
    <property type="entry name" value="Rhodopsin 7-helix transmembrane proteins"/>
    <property type="match status" value="1"/>
</dbReference>
<dbReference type="InterPro" id="IPR000276">
    <property type="entry name" value="GPCR_Rhodpsn"/>
</dbReference>
<evidence type="ECO:0000256" key="2">
    <source>
        <dbReference type="ARBA" id="ARBA00022475"/>
    </source>
</evidence>
<keyword evidence="17" id="KW-1185">Reference proteome</keyword>
<organism evidence="16">
    <name type="scientific">Menura novaehollandiae</name>
    <name type="common">superb lyrebird</name>
    <dbReference type="NCBI Taxonomy" id="47692"/>
    <lineage>
        <taxon>Eukaryota</taxon>
        <taxon>Metazoa</taxon>
        <taxon>Chordata</taxon>
        <taxon>Craniata</taxon>
        <taxon>Vertebrata</taxon>
        <taxon>Euteleostomi</taxon>
        <taxon>Archelosauria</taxon>
        <taxon>Archosauria</taxon>
        <taxon>Dinosauria</taxon>
        <taxon>Saurischia</taxon>
        <taxon>Theropoda</taxon>
        <taxon>Coelurosauria</taxon>
        <taxon>Aves</taxon>
        <taxon>Neognathae</taxon>
        <taxon>Neoaves</taxon>
        <taxon>Telluraves</taxon>
        <taxon>Australaves</taxon>
        <taxon>Passeriformes</taxon>
        <taxon>Menuridae</taxon>
        <taxon>Menura</taxon>
    </lineage>
</organism>
<feature type="transmembrane region" description="Helical" evidence="14">
    <location>
        <begin position="49"/>
        <end position="71"/>
    </location>
</feature>
<feature type="domain" description="G-protein coupled receptors family 1 profile" evidence="15">
    <location>
        <begin position="62"/>
        <end position="319"/>
    </location>
</feature>
<evidence type="ECO:0000256" key="11">
    <source>
        <dbReference type="ARBA" id="ARBA00035691"/>
    </source>
</evidence>
<evidence type="ECO:0000256" key="10">
    <source>
        <dbReference type="ARBA" id="ARBA00023224"/>
    </source>
</evidence>
<dbReference type="AlphaFoldDB" id="A0AA97NAT7"/>
<dbReference type="GO" id="GO:0045028">
    <property type="term" value="F:G protein-coupled purinergic nucleotide receptor activity"/>
    <property type="evidence" value="ECO:0007669"/>
    <property type="project" value="TreeGrafter"/>
</dbReference>
<keyword evidence="4 14" id="KW-1133">Transmembrane helix</keyword>
<feature type="transmembrane region" description="Helical" evidence="14">
    <location>
        <begin position="83"/>
        <end position="104"/>
    </location>
</feature>
<evidence type="ECO:0000313" key="16">
    <source>
        <dbReference type="EMBL" id="NXE97371.1"/>
    </source>
</evidence>
<feature type="transmembrane region" description="Helical" evidence="14">
    <location>
        <begin position="210"/>
        <end position="233"/>
    </location>
</feature>
<dbReference type="Proteomes" id="UP000521578">
    <property type="component" value="Unassembled WGS sequence"/>
</dbReference>
<evidence type="ECO:0000256" key="6">
    <source>
        <dbReference type="ARBA" id="ARBA00023136"/>
    </source>
</evidence>
<keyword evidence="5 13" id="KW-0297">G-protein coupled receptor</keyword>
<gene>
    <name evidence="16" type="primary">Gpr34</name>
    <name evidence="16" type="ORF">MENNOV_R08964</name>
</gene>
<dbReference type="PANTHER" id="PTHR24233:SF1">
    <property type="entry name" value="G-PROTEIN COUPLED RECEPTOR 34-RELATED"/>
    <property type="match status" value="1"/>
</dbReference>
<feature type="non-terminal residue" evidence="16">
    <location>
        <position position="1"/>
    </location>
</feature>
<feature type="non-terminal residue" evidence="16">
    <location>
        <position position="378"/>
    </location>
</feature>
<comment type="subcellular location">
    <subcellularLocation>
        <location evidence="1">Cell membrane</location>
        <topology evidence="1">Multi-pass membrane protein</topology>
    </subcellularLocation>
</comment>
<keyword evidence="10 13" id="KW-0807">Transducer</keyword>
<feature type="transmembrane region" description="Helical" evidence="14">
    <location>
        <begin position="261"/>
        <end position="283"/>
    </location>
</feature>
<dbReference type="PROSITE" id="PS00237">
    <property type="entry name" value="G_PROTEIN_RECEP_F1_1"/>
    <property type="match status" value="1"/>
</dbReference>
<accession>A0AA97NAT7</accession>
<evidence type="ECO:0000256" key="14">
    <source>
        <dbReference type="SAM" id="Phobius"/>
    </source>
</evidence>